<evidence type="ECO:0000313" key="1">
    <source>
        <dbReference type="EMBL" id="CAH9071662.1"/>
    </source>
</evidence>
<accession>A0AAV0C9C6</accession>
<reference evidence="1" key="1">
    <citation type="submission" date="2022-07" db="EMBL/GenBank/DDBJ databases">
        <authorList>
            <person name="Macas J."/>
            <person name="Novak P."/>
            <person name="Neumann P."/>
        </authorList>
    </citation>
    <scope>NUCLEOTIDE SEQUENCE</scope>
</reference>
<keyword evidence="2" id="KW-1185">Reference proteome</keyword>
<organism evidence="1 2">
    <name type="scientific">Cuscuta epithymum</name>
    <dbReference type="NCBI Taxonomy" id="186058"/>
    <lineage>
        <taxon>Eukaryota</taxon>
        <taxon>Viridiplantae</taxon>
        <taxon>Streptophyta</taxon>
        <taxon>Embryophyta</taxon>
        <taxon>Tracheophyta</taxon>
        <taxon>Spermatophyta</taxon>
        <taxon>Magnoliopsida</taxon>
        <taxon>eudicotyledons</taxon>
        <taxon>Gunneridae</taxon>
        <taxon>Pentapetalae</taxon>
        <taxon>asterids</taxon>
        <taxon>lamiids</taxon>
        <taxon>Solanales</taxon>
        <taxon>Convolvulaceae</taxon>
        <taxon>Cuscuteae</taxon>
        <taxon>Cuscuta</taxon>
        <taxon>Cuscuta subgen. Cuscuta</taxon>
    </lineage>
</organism>
<proteinExistence type="predicted"/>
<protein>
    <submittedName>
        <fullName evidence="1">Uncharacterized protein</fullName>
    </submittedName>
</protein>
<evidence type="ECO:0000313" key="2">
    <source>
        <dbReference type="Proteomes" id="UP001152523"/>
    </source>
</evidence>
<dbReference type="Proteomes" id="UP001152523">
    <property type="component" value="Unassembled WGS sequence"/>
</dbReference>
<dbReference type="AlphaFoldDB" id="A0AAV0C9C6"/>
<gene>
    <name evidence="1" type="ORF">CEPIT_LOCUS4029</name>
</gene>
<comment type="caution">
    <text evidence="1">The sequence shown here is derived from an EMBL/GenBank/DDBJ whole genome shotgun (WGS) entry which is preliminary data.</text>
</comment>
<name>A0AAV0C9C6_9ASTE</name>
<sequence length="122" mass="14086">MAGIQGVPVCSEVDKTATNGDRRPDKIWTGSRFGPRRLRPWLLHFPLLLKPVHLASIFFVENPRTVEHMNLFGQIPTDGASVEFNPTRYSKYMYEHSVFTWKPEREKTTGLFRLMSKPSLSH</sequence>
<dbReference type="EMBL" id="CAMAPF010000021">
    <property type="protein sequence ID" value="CAH9071662.1"/>
    <property type="molecule type" value="Genomic_DNA"/>
</dbReference>